<dbReference type="OrthoDB" id="388593at2"/>
<dbReference type="EMBL" id="CP024962">
    <property type="protein sequence ID" value="ATZ16331.1"/>
    <property type="molecule type" value="Genomic_DNA"/>
</dbReference>
<evidence type="ECO:0000313" key="1">
    <source>
        <dbReference type="EMBL" id="ATZ16331.1"/>
    </source>
</evidence>
<proteinExistence type="predicted"/>
<name>A0A2K8NU92_9MOLU</name>
<gene>
    <name evidence="1" type="ORF">EFREU_v1c03050</name>
</gene>
<evidence type="ECO:0000313" key="2">
    <source>
        <dbReference type="Proteomes" id="UP000232222"/>
    </source>
</evidence>
<reference evidence="1 2" key="1">
    <citation type="submission" date="2017-11" db="EMBL/GenBank/DDBJ databases">
        <title>Genome sequence of Entomoplasma freundtii BARC 318 (ATCC 51999).</title>
        <authorList>
            <person name="Lo W.-S."/>
            <person name="Gasparich G.E."/>
            <person name="Kuo C.-H."/>
        </authorList>
    </citation>
    <scope>NUCLEOTIDE SEQUENCE [LARGE SCALE GENOMIC DNA]</scope>
    <source>
        <strain evidence="1 2">BARC 318</strain>
    </source>
</reference>
<dbReference type="KEGG" id="efr:EFREU_v1c03050"/>
<dbReference type="RefSeq" id="WP_100609282.1">
    <property type="nucleotide sequence ID" value="NZ_CP024962.1"/>
</dbReference>
<sequence length="331" mass="36506">MNNTTYQRGRPGYGSTSLFGLRGMIVTFQVIGMVFALAGLVAYIVYFGDISNNISGDKNVQGRALAAMILGLLTYLAWKTFYAGMIIIRFVRNSDDGEITANRFVLSALSLNLGGLLTPFILTRLPNVPVRSTINPRWFLSRSMGMIAVVGAPCFLLVFFLSALNGGDSPLTTTQLFDKNAGAFGVTLGVLISQVVITLFAAITVAFYYQKNSHDLFTGPKNALRTFMKIIAVIWLIVVTIELFILLFFAIVRIFGALADVLNTLSDRNRGPLMLFAAVFNLMWTVAAMTYYIYTINKTIVGIWSDEGVVYGHFSGFARLEKAENGQTRQR</sequence>
<accession>A0A2K8NU92</accession>
<dbReference type="Proteomes" id="UP000232222">
    <property type="component" value="Chromosome"/>
</dbReference>
<organism evidence="1 2">
    <name type="scientific">Entomoplasma freundtii</name>
    <dbReference type="NCBI Taxonomy" id="74700"/>
    <lineage>
        <taxon>Bacteria</taxon>
        <taxon>Bacillati</taxon>
        <taxon>Mycoplasmatota</taxon>
        <taxon>Mollicutes</taxon>
        <taxon>Entomoplasmatales</taxon>
        <taxon>Entomoplasmataceae</taxon>
        <taxon>Entomoplasma</taxon>
    </lineage>
</organism>
<keyword evidence="2" id="KW-1185">Reference proteome</keyword>
<dbReference type="AlphaFoldDB" id="A0A2K8NU92"/>
<protein>
    <submittedName>
        <fullName evidence="1">Uncharacterized protein</fullName>
    </submittedName>
</protein>